<proteinExistence type="predicted"/>
<evidence type="ECO:0000259" key="1">
    <source>
        <dbReference type="Pfam" id="PF06114"/>
    </source>
</evidence>
<feature type="domain" description="IrrE N-terminal-like" evidence="1">
    <location>
        <begin position="6"/>
        <end position="59"/>
    </location>
</feature>
<evidence type="ECO:0000313" key="2">
    <source>
        <dbReference type="EMBL" id="GIH78027.1"/>
    </source>
</evidence>
<reference evidence="2 3" key="1">
    <citation type="submission" date="2021-01" db="EMBL/GenBank/DDBJ databases">
        <title>Whole genome shotgun sequence of Planobispora longispora NBRC 13918.</title>
        <authorList>
            <person name="Komaki H."/>
            <person name="Tamura T."/>
        </authorList>
    </citation>
    <scope>NUCLEOTIDE SEQUENCE [LARGE SCALE GENOMIC DNA]</scope>
    <source>
        <strain evidence="2 3">NBRC 13918</strain>
    </source>
</reference>
<name>A0A8J3RQG2_9ACTN</name>
<dbReference type="EMBL" id="BOOH01000036">
    <property type="protein sequence ID" value="GIH78027.1"/>
    <property type="molecule type" value="Genomic_DNA"/>
</dbReference>
<accession>A0A8J3RQG2</accession>
<dbReference type="Pfam" id="PF06114">
    <property type="entry name" value="Peptidase_M78"/>
    <property type="match status" value="1"/>
</dbReference>
<evidence type="ECO:0000313" key="3">
    <source>
        <dbReference type="Proteomes" id="UP000616724"/>
    </source>
</evidence>
<dbReference type="Proteomes" id="UP000616724">
    <property type="component" value="Unassembled WGS sequence"/>
</dbReference>
<sequence length="109" mass="12329">MGEAGSETERRINAFAVHLLLPRSSLTTAWNASSEGIRTRAIRLAAEYRVSWSALCAQLKNLGLVREPERQMLLEQRPLPSDSSNGRGRTDCCRRTSDGRLRLWLGWFV</sequence>
<organism evidence="2 3">
    <name type="scientific">Planobispora longispora</name>
    <dbReference type="NCBI Taxonomy" id="28887"/>
    <lineage>
        <taxon>Bacteria</taxon>
        <taxon>Bacillati</taxon>
        <taxon>Actinomycetota</taxon>
        <taxon>Actinomycetes</taxon>
        <taxon>Streptosporangiales</taxon>
        <taxon>Streptosporangiaceae</taxon>
        <taxon>Planobispora</taxon>
    </lineage>
</organism>
<protein>
    <recommendedName>
        <fullName evidence="1">IrrE N-terminal-like domain-containing protein</fullName>
    </recommendedName>
</protein>
<comment type="caution">
    <text evidence="2">The sequence shown here is derived from an EMBL/GenBank/DDBJ whole genome shotgun (WGS) entry which is preliminary data.</text>
</comment>
<gene>
    <name evidence="2" type="ORF">Plo01_44560</name>
</gene>
<keyword evidence="3" id="KW-1185">Reference proteome</keyword>
<dbReference type="AlphaFoldDB" id="A0A8J3RQG2"/>
<dbReference type="InterPro" id="IPR010359">
    <property type="entry name" value="IrrE_HExxH"/>
</dbReference>